<reference evidence="2 3" key="1">
    <citation type="journal article" date="2012" name="PLoS Pathog.">
        <title>Diverse lifestyles and strategies of plant pathogenesis encoded in the genomes of eighteen Dothideomycetes fungi.</title>
        <authorList>
            <person name="Ohm R.A."/>
            <person name="Feau N."/>
            <person name="Henrissat B."/>
            <person name="Schoch C.L."/>
            <person name="Horwitz B.A."/>
            <person name="Barry K.W."/>
            <person name="Condon B.J."/>
            <person name="Copeland A.C."/>
            <person name="Dhillon B."/>
            <person name="Glaser F."/>
            <person name="Hesse C.N."/>
            <person name="Kosti I."/>
            <person name="LaButti K."/>
            <person name="Lindquist E.A."/>
            <person name="Lucas S."/>
            <person name="Salamov A.A."/>
            <person name="Bradshaw R.E."/>
            <person name="Ciuffetti L."/>
            <person name="Hamelin R.C."/>
            <person name="Kema G.H.J."/>
            <person name="Lawrence C."/>
            <person name="Scott J.A."/>
            <person name="Spatafora J.W."/>
            <person name="Turgeon B.G."/>
            <person name="de Wit P.J.G.M."/>
            <person name="Zhong S."/>
            <person name="Goodwin S.B."/>
            <person name="Grigoriev I.V."/>
        </authorList>
    </citation>
    <scope>NUCLEOTIDE SEQUENCE [LARGE SCALE GENOMIC DNA]</scope>
    <source>
        <strain evidence="2 3">CIRAD86</strain>
    </source>
</reference>
<feature type="compositionally biased region" description="Acidic residues" evidence="1">
    <location>
        <begin position="216"/>
        <end position="234"/>
    </location>
</feature>
<name>M3AHX0_PSEFD</name>
<dbReference type="Proteomes" id="UP000016932">
    <property type="component" value="Unassembled WGS sequence"/>
</dbReference>
<evidence type="ECO:0000256" key="1">
    <source>
        <dbReference type="SAM" id="MobiDB-lite"/>
    </source>
</evidence>
<organism evidence="2 3">
    <name type="scientific">Pseudocercospora fijiensis (strain CIRAD86)</name>
    <name type="common">Black leaf streak disease fungus</name>
    <name type="synonym">Mycosphaerella fijiensis</name>
    <dbReference type="NCBI Taxonomy" id="383855"/>
    <lineage>
        <taxon>Eukaryota</taxon>
        <taxon>Fungi</taxon>
        <taxon>Dikarya</taxon>
        <taxon>Ascomycota</taxon>
        <taxon>Pezizomycotina</taxon>
        <taxon>Dothideomycetes</taxon>
        <taxon>Dothideomycetidae</taxon>
        <taxon>Mycosphaerellales</taxon>
        <taxon>Mycosphaerellaceae</taxon>
        <taxon>Pseudocercospora</taxon>
    </lineage>
</organism>
<keyword evidence="3" id="KW-1185">Reference proteome</keyword>
<sequence length="276" mass="32173">MPPTPSHPPPHDSYHNYSSTLSAFYAHNPSPSSPTPTDSLFSLPTIHHKLQERFFQHLDTAILSRLHFLVEQQSSSHRTFPLPPIFGIFQKEIKIRCDLQQARRGRQDSEQEDDVELRKTSFAIRHVEKFVGGIWYPDDEEGEEEKKVGNDALTLASGERIFHFYGWVKRFWTEEGDQSGVQKEELWGRWMREERVGREWLEMVMEGEGDMRNDGGEEEDIEDEEDEEEEEETQDIGLSFRECVETFLLNWDGNRGGGRMIMMMITGRTWEMIMGG</sequence>
<proteinExistence type="predicted"/>
<dbReference type="RefSeq" id="XP_007932638.1">
    <property type="nucleotide sequence ID" value="XM_007934447.1"/>
</dbReference>
<dbReference type="EMBL" id="KB446575">
    <property type="protein sequence ID" value="EME76793.1"/>
    <property type="molecule type" value="Genomic_DNA"/>
</dbReference>
<dbReference type="OrthoDB" id="10543403at2759"/>
<protein>
    <submittedName>
        <fullName evidence="2">Uncharacterized protein</fullName>
    </submittedName>
</protein>
<gene>
    <name evidence="2" type="ORF">MYCFIDRAFT_180696</name>
</gene>
<dbReference type="GeneID" id="19334483"/>
<dbReference type="HOGENOM" id="CLU_1008745_0_0_1"/>
<dbReference type="VEuPathDB" id="FungiDB:MYCFIDRAFT_180696"/>
<dbReference type="AlphaFoldDB" id="M3AHX0"/>
<feature type="region of interest" description="Disordered" evidence="1">
    <location>
        <begin position="206"/>
        <end position="236"/>
    </location>
</feature>
<evidence type="ECO:0000313" key="3">
    <source>
        <dbReference type="Proteomes" id="UP000016932"/>
    </source>
</evidence>
<evidence type="ECO:0000313" key="2">
    <source>
        <dbReference type="EMBL" id="EME76793.1"/>
    </source>
</evidence>
<dbReference type="KEGG" id="pfj:MYCFIDRAFT_180696"/>
<accession>M3AHX0</accession>